<keyword evidence="5" id="KW-1015">Disulfide bond</keyword>
<feature type="region of interest" description="Disordered" evidence="7">
    <location>
        <begin position="186"/>
        <end position="211"/>
    </location>
</feature>
<keyword evidence="6" id="KW-0175">Coiled coil</keyword>
<dbReference type="Pfam" id="PF07546">
    <property type="entry name" value="EMI"/>
    <property type="match status" value="1"/>
</dbReference>
<keyword evidence="3" id="KW-0272">Extracellular matrix</keyword>
<keyword evidence="2" id="KW-0964">Secreted</keyword>
<dbReference type="Ensembl" id="ENSSAUT00010030441.1">
    <property type="protein sequence ID" value="ENSSAUP00010028861.1"/>
    <property type="gene ID" value="ENSSAUG00010012383.1"/>
</dbReference>
<dbReference type="PROSITE" id="PS51041">
    <property type="entry name" value="EMI"/>
    <property type="match status" value="1"/>
</dbReference>
<keyword evidence="10" id="KW-1185">Reference proteome</keyword>
<organism evidence="9 10">
    <name type="scientific">Sparus aurata</name>
    <name type="common">Gilthead sea bream</name>
    <dbReference type="NCBI Taxonomy" id="8175"/>
    <lineage>
        <taxon>Eukaryota</taxon>
        <taxon>Metazoa</taxon>
        <taxon>Chordata</taxon>
        <taxon>Craniata</taxon>
        <taxon>Vertebrata</taxon>
        <taxon>Euteleostomi</taxon>
        <taxon>Actinopterygii</taxon>
        <taxon>Neopterygii</taxon>
        <taxon>Teleostei</taxon>
        <taxon>Neoteleostei</taxon>
        <taxon>Acanthomorphata</taxon>
        <taxon>Eupercaria</taxon>
        <taxon>Spariformes</taxon>
        <taxon>Sparidae</taxon>
        <taxon>Sparus</taxon>
    </lineage>
</organism>
<name>A0A671VWE8_SPAAU</name>
<reference evidence="9" key="3">
    <citation type="submission" date="2025-09" db="UniProtKB">
        <authorList>
            <consortium name="Ensembl"/>
        </authorList>
    </citation>
    <scope>IDENTIFICATION</scope>
</reference>
<dbReference type="GeneTree" id="ENSGT01030000234633"/>
<reference evidence="9" key="1">
    <citation type="submission" date="2021-04" db="EMBL/GenBank/DDBJ databases">
        <authorList>
            <consortium name="Wellcome Sanger Institute Data Sharing"/>
        </authorList>
    </citation>
    <scope>NUCLEOTIDE SEQUENCE [LARGE SCALE GENOMIC DNA]</scope>
</reference>
<dbReference type="PANTHER" id="PTHR15427:SF1">
    <property type="entry name" value="EMILIN-1"/>
    <property type="match status" value="1"/>
</dbReference>
<evidence type="ECO:0000313" key="9">
    <source>
        <dbReference type="Ensembl" id="ENSSAUP00010028861.1"/>
    </source>
</evidence>
<evidence type="ECO:0000256" key="6">
    <source>
        <dbReference type="SAM" id="Coils"/>
    </source>
</evidence>
<sequence>GHLQVFRVSSGVWGICRCLWDSDQQKCYNIHQENLINIELISSGCRRKVMCVCVCVCFNRNWCAFVVTKTVSCVVEDGVETYVKPDYHPCSWGSGQCSRVVVYRTYMRPRYKVAYKMVTEMEWKCCQGYSGEDCNHGPVGEGGPQISTNRPGPGGGSLNEKMRQMEEKILTLTKNLQDLQSTINTMKEQSQQEVNRPVGEGGAGRRNPADAAQPEIKETIHSIQTKLDQLDNRTQAHDKTLVSINNHLVNGKGNDLDGGLSGGGLSGGRLNSLKEEILRELETRVSLSCSSCQDGVEDLRRQQQEGRERIQALEKQLNALEVRYRQGLDGLQRDVVRSQGCCDTVNDLKNRMTDAERKISSTSEDFDVLQNRLDKELNGGGGLGGSGLGGGGLGGGGRVVVLTEDKLDNRLKDVERRINSTVQRTEQSCSLDDLDHLAPCV</sequence>
<evidence type="ECO:0000256" key="1">
    <source>
        <dbReference type="ARBA" id="ARBA00004498"/>
    </source>
</evidence>
<feature type="coiled-coil region" evidence="6">
    <location>
        <begin position="296"/>
        <end position="372"/>
    </location>
</feature>
<evidence type="ECO:0000256" key="2">
    <source>
        <dbReference type="ARBA" id="ARBA00022525"/>
    </source>
</evidence>
<dbReference type="InterPro" id="IPR050392">
    <property type="entry name" value="Collagen/C1q_domain"/>
</dbReference>
<evidence type="ECO:0000259" key="8">
    <source>
        <dbReference type="PROSITE" id="PS51041"/>
    </source>
</evidence>
<dbReference type="GO" id="GO:0005576">
    <property type="term" value="C:extracellular region"/>
    <property type="evidence" value="ECO:0007669"/>
    <property type="project" value="UniProtKB-SubCell"/>
</dbReference>
<dbReference type="AlphaFoldDB" id="A0A671VWE8"/>
<keyword evidence="4" id="KW-0732">Signal</keyword>
<reference evidence="9" key="2">
    <citation type="submission" date="2025-08" db="UniProtKB">
        <authorList>
            <consortium name="Ensembl"/>
        </authorList>
    </citation>
    <scope>IDENTIFICATION</scope>
</reference>
<evidence type="ECO:0000313" key="10">
    <source>
        <dbReference type="Proteomes" id="UP000472265"/>
    </source>
</evidence>
<dbReference type="PANTHER" id="PTHR15427">
    <property type="entry name" value="EMILIN ELASTIN MICROFIBRIL INTERFACE-LOCATED PROTEIN ELASTIN MICROFIBRIL INTERFACER"/>
    <property type="match status" value="1"/>
</dbReference>
<evidence type="ECO:0000256" key="7">
    <source>
        <dbReference type="SAM" id="MobiDB-lite"/>
    </source>
</evidence>
<protein>
    <submittedName>
        <fullName evidence="9">Elastin microfibril interfacer 1b</fullName>
    </submittedName>
</protein>
<evidence type="ECO:0000256" key="4">
    <source>
        <dbReference type="ARBA" id="ARBA00022729"/>
    </source>
</evidence>
<feature type="domain" description="EMI" evidence="8">
    <location>
        <begin position="59"/>
        <end position="136"/>
    </location>
</feature>
<gene>
    <name evidence="9" type="primary">emilin1a</name>
</gene>
<proteinExistence type="predicted"/>
<evidence type="ECO:0000256" key="5">
    <source>
        <dbReference type="ARBA" id="ARBA00023157"/>
    </source>
</evidence>
<comment type="subcellular location">
    <subcellularLocation>
        <location evidence="1">Secreted</location>
        <location evidence="1">Extracellular space</location>
        <location evidence="1">Extracellular matrix</location>
    </subcellularLocation>
</comment>
<dbReference type="InterPro" id="IPR011489">
    <property type="entry name" value="EMI_domain"/>
</dbReference>
<evidence type="ECO:0000256" key="3">
    <source>
        <dbReference type="ARBA" id="ARBA00022530"/>
    </source>
</evidence>
<accession>A0A671VWE8</accession>
<dbReference type="Proteomes" id="UP000472265">
    <property type="component" value="Chromosome 4"/>
</dbReference>